<dbReference type="Pfam" id="PF00795">
    <property type="entry name" value="CN_hydrolase"/>
    <property type="match status" value="1"/>
</dbReference>
<dbReference type="Proteomes" id="UP000662873">
    <property type="component" value="Chromosome"/>
</dbReference>
<feature type="domain" description="CN hydrolase" evidence="1">
    <location>
        <begin position="1"/>
        <end position="264"/>
    </location>
</feature>
<dbReference type="KEGG" id="npy:NPRO_20850"/>
<dbReference type="PANTHER" id="PTHR23088">
    <property type="entry name" value="NITRILASE-RELATED"/>
    <property type="match status" value="1"/>
</dbReference>
<evidence type="ECO:0000259" key="1">
    <source>
        <dbReference type="PROSITE" id="PS50263"/>
    </source>
</evidence>
<reference evidence="2" key="1">
    <citation type="journal article" name="DNA Res.">
        <title>The physiological potential of anammox bacteria as revealed by their core genome structure.</title>
        <authorList>
            <person name="Okubo T."/>
            <person name="Toyoda A."/>
            <person name="Fukuhara K."/>
            <person name="Uchiyama I."/>
            <person name="Harigaya Y."/>
            <person name="Kuroiwa M."/>
            <person name="Suzuki T."/>
            <person name="Murakami Y."/>
            <person name="Suwa Y."/>
            <person name="Takami H."/>
        </authorList>
    </citation>
    <scope>NUCLEOTIDE SEQUENCE</scope>
    <source>
        <strain evidence="2">317325-2</strain>
    </source>
</reference>
<dbReference type="EMBL" id="AP021858">
    <property type="protein sequence ID" value="BBO24490.1"/>
    <property type="molecule type" value="Genomic_DNA"/>
</dbReference>
<dbReference type="InterPro" id="IPR003010">
    <property type="entry name" value="C-N_Hydrolase"/>
</dbReference>
<dbReference type="AlphaFoldDB" id="A0A809RAJ0"/>
<dbReference type="InterPro" id="IPR036526">
    <property type="entry name" value="C-N_Hydrolase_sf"/>
</dbReference>
<gene>
    <name evidence="2" type="ORF">NPRO_20850</name>
</gene>
<proteinExistence type="predicted"/>
<evidence type="ECO:0000313" key="2">
    <source>
        <dbReference type="EMBL" id="BBO24490.1"/>
    </source>
</evidence>
<protein>
    <submittedName>
        <fullName evidence="2">(R)-stereoselective amidase</fullName>
    </submittedName>
</protein>
<dbReference type="SUPFAM" id="SSF56317">
    <property type="entry name" value="Carbon-nitrogen hydrolase"/>
    <property type="match status" value="1"/>
</dbReference>
<dbReference type="Gene3D" id="3.60.110.10">
    <property type="entry name" value="Carbon-nitrogen hydrolase"/>
    <property type="match status" value="1"/>
</dbReference>
<dbReference type="PANTHER" id="PTHR23088:SF50">
    <property type="entry name" value="HYDROLASE YHCX"/>
    <property type="match status" value="1"/>
</dbReference>
<dbReference type="PROSITE" id="PS50263">
    <property type="entry name" value="CN_HYDROLASE"/>
    <property type="match status" value="1"/>
</dbReference>
<evidence type="ECO:0000313" key="3">
    <source>
        <dbReference type="Proteomes" id="UP000662873"/>
    </source>
</evidence>
<sequence length="295" mass="32331">MTVGAASWKVRRIQDAEEFFAHFEQLARDAKGRGCELLVFPELIALELLALEETVAERDVPQNLAPHSEAWEDLAIHLADELDMLIVAGSWLVEEESGFSNTAFVAYPSRKEFQGADGTLVAGDYQTKVQGTAYERDVWSLVPGKGLQRLLDGRIGVTICYDAEFPEAARALAGSGAEVICVPSYTEKPHGFERVRNCCLARATENQVFVLHSALVGGLGREPVVSAAGTSAIIAPSFEPFPCPAILDETRPGEEGIAVATLDFDALRECRERGAVRPWQDSQEATWQLLESPWR</sequence>
<name>A0A809RAJ0_9BACT</name>
<accession>A0A809RAJ0</accession>
<organism evidence="2 3">
    <name type="scientific">Candidatus Nitrosymbiomonas proteolyticus</name>
    <dbReference type="NCBI Taxonomy" id="2608984"/>
    <lineage>
        <taxon>Bacteria</taxon>
        <taxon>Bacillati</taxon>
        <taxon>Armatimonadota</taxon>
        <taxon>Armatimonadota incertae sedis</taxon>
        <taxon>Candidatus Nitrosymbiomonas</taxon>
    </lineage>
</organism>